<reference evidence="1 2" key="1">
    <citation type="submission" date="2023-07" db="EMBL/GenBank/DDBJ databases">
        <title>Sorghum-associated microbial communities from plants grown in Nebraska, USA.</title>
        <authorList>
            <person name="Schachtman D."/>
        </authorList>
    </citation>
    <scope>NUCLEOTIDE SEQUENCE [LARGE SCALE GENOMIC DNA]</scope>
    <source>
        <strain evidence="1 2">BE57</strain>
    </source>
</reference>
<gene>
    <name evidence="1" type="ORF">J2W84_000284</name>
</gene>
<sequence length="127" mass="14318">MENLTPNYKVTNDDEHAALIQKVGALMEKDEADTTAEENAQIRAMAEAIMAYEQSIYEIPEPSTLEGILELRRYDMMCEGKDLAKTLGISNEELQTIIDGDHWPDISLLKVIREKLDIPADITLAHM</sequence>
<dbReference type="InterPro" id="IPR010982">
    <property type="entry name" value="Lambda_DNA-bd_dom_sf"/>
</dbReference>
<dbReference type="EMBL" id="JAVDTI010000001">
    <property type="protein sequence ID" value="MDR6803247.1"/>
    <property type="molecule type" value="Genomic_DNA"/>
</dbReference>
<dbReference type="RefSeq" id="WP_309980747.1">
    <property type="nucleotide sequence ID" value="NZ_JAVDTI010000001.1"/>
</dbReference>
<protein>
    <submittedName>
        <fullName evidence="1">Antitoxin component HigA of HigAB toxin-antitoxin module</fullName>
    </submittedName>
</protein>
<dbReference type="Proteomes" id="UP001264980">
    <property type="component" value="Unassembled WGS sequence"/>
</dbReference>
<name>A0ABU1QQ15_9BACT</name>
<proteinExistence type="predicted"/>
<keyword evidence="2" id="KW-1185">Reference proteome</keyword>
<dbReference type="SUPFAM" id="SSF47413">
    <property type="entry name" value="lambda repressor-like DNA-binding domains"/>
    <property type="match status" value="1"/>
</dbReference>
<evidence type="ECO:0000313" key="1">
    <source>
        <dbReference type="EMBL" id="MDR6803247.1"/>
    </source>
</evidence>
<evidence type="ECO:0000313" key="2">
    <source>
        <dbReference type="Proteomes" id="UP001264980"/>
    </source>
</evidence>
<comment type="caution">
    <text evidence="1">The sequence shown here is derived from an EMBL/GenBank/DDBJ whole genome shotgun (WGS) entry which is preliminary data.</text>
</comment>
<organism evidence="1 2">
    <name type="scientific">Dyadobacter fermentans</name>
    <dbReference type="NCBI Taxonomy" id="94254"/>
    <lineage>
        <taxon>Bacteria</taxon>
        <taxon>Pseudomonadati</taxon>
        <taxon>Bacteroidota</taxon>
        <taxon>Cytophagia</taxon>
        <taxon>Cytophagales</taxon>
        <taxon>Spirosomataceae</taxon>
        <taxon>Dyadobacter</taxon>
    </lineage>
</organism>
<accession>A0ABU1QQ15</accession>